<dbReference type="GO" id="GO:0005509">
    <property type="term" value="F:calcium ion binding"/>
    <property type="evidence" value="ECO:0007669"/>
    <property type="project" value="InterPro"/>
</dbReference>
<sequence>MTVCHRNSLRPLAPKRLQFERLQSRDLMAADVIWENNAPPPGFSAKIENGSLVFSGSESNDGVLVSDIVARKNQKQLVTGAKYIEISHSDAKNRLRKGWVKQDDSLDFVFYGKAGNDKFQYIDTSADPGPRRDRMITAYGGAGDDQIHGHTQNDILFGDDGVDYLWGELGNDLVVGGAGNDRLWGDGVTNVNRSQTADADYLEGGLGVDQLYGWQGGDILNGGNYWQVNDGSVDELSGGSEADCFYIEKFSDARKKEAKDLSVAQGDRPDAFTEPVQPPTYDNWLGQYYFGGPARPLNTTAFQNERSILASSPGSFPNLGVNYEVLGPSTPTYNCIAASVGVYTHDVWNTTPTLEWANSVYQSRGFSGPIAFNSAAGSALLANPNVEVVVVYGFSGGTGPYLPSGSIITHAAARSADGTWVSKMGDLALIRHQTPQSIAGGMYGQPLYLYSRPRLACGCN</sequence>
<dbReference type="SUPFAM" id="SSF51120">
    <property type="entry name" value="beta-Roll"/>
    <property type="match status" value="1"/>
</dbReference>
<dbReference type="EMBL" id="CP036274">
    <property type="protein sequence ID" value="QDU25101.1"/>
    <property type="molecule type" value="Genomic_DNA"/>
</dbReference>
<dbReference type="Proteomes" id="UP000315017">
    <property type="component" value="Chromosome"/>
</dbReference>
<gene>
    <name evidence="2" type="primary">apxIA_1</name>
    <name evidence="2" type="ORF">ETAA8_01620</name>
</gene>
<accession>A0A517Y4B7</accession>
<dbReference type="PRINTS" id="PR00313">
    <property type="entry name" value="CABNDNGRPT"/>
</dbReference>
<dbReference type="RefSeq" id="WP_145083456.1">
    <property type="nucleotide sequence ID" value="NZ_CP036274.1"/>
</dbReference>
<dbReference type="Pfam" id="PF24738">
    <property type="entry name" value="DUF7689"/>
    <property type="match status" value="1"/>
</dbReference>
<feature type="domain" description="DUF7689" evidence="1">
    <location>
        <begin position="325"/>
        <end position="450"/>
    </location>
</feature>
<dbReference type="InterPro" id="IPR011049">
    <property type="entry name" value="Serralysin-like_metalloprot_C"/>
</dbReference>
<evidence type="ECO:0000313" key="3">
    <source>
        <dbReference type="Proteomes" id="UP000315017"/>
    </source>
</evidence>
<dbReference type="InterPro" id="IPR001343">
    <property type="entry name" value="Hemolysn_Ca-bd"/>
</dbReference>
<evidence type="ECO:0000259" key="1">
    <source>
        <dbReference type="Pfam" id="PF24738"/>
    </source>
</evidence>
<keyword evidence="3" id="KW-1185">Reference proteome</keyword>
<evidence type="ECO:0000313" key="2">
    <source>
        <dbReference type="EMBL" id="QDU25101.1"/>
    </source>
</evidence>
<dbReference type="InterPro" id="IPR056106">
    <property type="entry name" value="DUF7689"/>
</dbReference>
<dbReference type="KEGG" id="aagg:ETAA8_01620"/>
<dbReference type="Pfam" id="PF00353">
    <property type="entry name" value="HemolysinCabind"/>
    <property type="match status" value="2"/>
</dbReference>
<name>A0A517Y4B7_9BACT</name>
<reference evidence="2 3" key="1">
    <citation type="submission" date="2019-02" db="EMBL/GenBank/DDBJ databases">
        <title>Deep-cultivation of Planctomycetes and their phenomic and genomic characterization uncovers novel biology.</title>
        <authorList>
            <person name="Wiegand S."/>
            <person name="Jogler M."/>
            <person name="Boedeker C."/>
            <person name="Pinto D."/>
            <person name="Vollmers J."/>
            <person name="Rivas-Marin E."/>
            <person name="Kohn T."/>
            <person name="Peeters S.H."/>
            <person name="Heuer A."/>
            <person name="Rast P."/>
            <person name="Oberbeckmann S."/>
            <person name="Bunk B."/>
            <person name="Jeske O."/>
            <person name="Meyerdierks A."/>
            <person name="Storesund J.E."/>
            <person name="Kallscheuer N."/>
            <person name="Luecker S."/>
            <person name="Lage O.M."/>
            <person name="Pohl T."/>
            <person name="Merkel B.J."/>
            <person name="Hornburger P."/>
            <person name="Mueller R.-W."/>
            <person name="Bruemmer F."/>
            <person name="Labrenz M."/>
            <person name="Spormann A.M."/>
            <person name="Op den Camp H."/>
            <person name="Overmann J."/>
            <person name="Amann R."/>
            <person name="Jetten M.S.M."/>
            <person name="Mascher T."/>
            <person name="Medema M.H."/>
            <person name="Devos D.P."/>
            <person name="Kaster A.-K."/>
            <person name="Ovreas L."/>
            <person name="Rohde M."/>
            <person name="Galperin M.Y."/>
            <person name="Jogler C."/>
        </authorList>
    </citation>
    <scope>NUCLEOTIDE SEQUENCE [LARGE SCALE GENOMIC DNA]</scope>
    <source>
        <strain evidence="2 3">ETA_A8</strain>
    </source>
</reference>
<dbReference type="Gene3D" id="2.150.10.10">
    <property type="entry name" value="Serralysin-like metalloprotease, C-terminal"/>
    <property type="match status" value="2"/>
</dbReference>
<organism evidence="2 3">
    <name type="scientific">Anatilimnocola aggregata</name>
    <dbReference type="NCBI Taxonomy" id="2528021"/>
    <lineage>
        <taxon>Bacteria</taxon>
        <taxon>Pseudomonadati</taxon>
        <taxon>Planctomycetota</taxon>
        <taxon>Planctomycetia</taxon>
        <taxon>Pirellulales</taxon>
        <taxon>Pirellulaceae</taxon>
        <taxon>Anatilimnocola</taxon>
    </lineage>
</organism>
<dbReference type="AlphaFoldDB" id="A0A517Y4B7"/>
<dbReference type="OrthoDB" id="227223at2"/>
<proteinExistence type="predicted"/>
<protein>
    <submittedName>
        <fullName evidence="2">RTX-I toxin determinant A from serotypes 1/9</fullName>
    </submittedName>
</protein>